<comment type="similarity">
    <text evidence="1 2">Belongs to the RTX toxin acyltransferase family.</text>
</comment>
<keyword evidence="2" id="KW-0808">Transferase</keyword>
<reference evidence="3" key="1">
    <citation type="submission" date="2014-11" db="EMBL/GenBank/DDBJ databases">
        <title>Complete sequence of the conjugative pEC598 plasmid of avian pathogenic Escherichia coli QT598.</title>
        <authorList>
            <person name="Garenaux A."/>
            <person name="Veyrier F."/>
            <person name="Dozois C."/>
        </authorList>
    </citation>
    <scope>NUCLEOTIDE SEQUENCE</scope>
    <source>
        <strain evidence="3">QT598</strain>
        <plasmid evidence="3">pEC598</plasmid>
    </source>
</reference>
<dbReference type="RefSeq" id="WP_021541647.1">
    <property type="nucleotide sequence ID" value="NZ_BFNR01000017.1"/>
</dbReference>
<dbReference type="GO" id="GO:0031640">
    <property type="term" value="P:killing of cells of another organism"/>
    <property type="evidence" value="ECO:0007669"/>
    <property type="project" value="UniProtKB-KW"/>
</dbReference>
<dbReference type="InterPro" id="IPR003996">
    <property type="entry name" value="RTX_toxin-activating_protC_bac"/>
</dbReference>
<dbReference type="GO" id="GO:0016746">
    <property type="term" value="F:acyltransferase activity"/>
    <property type="evidence" value="ECO:0007669"/>
    <property type="project" value="UniProtKB-UniRule"/>
</dbReference>
<evidence type="ECO:0000313" key="3">
    <source>
        <dbReference type="EMBL" id="AKG46888.1"/>
    </source>
</evidence>
<keyword evidence="3" id="KW-0614">Plasmid</keyword>
<keyword evidence="2" id="KW-0963">Cytoplasm</keyword>
<accession>A0A3S6CG65</accession>
<evidence type="ECO:0000256" key="2">
    <source>
        <dbReference type="RuleBase" id="RU368102"/>
    </source>
</evidence>
<dbReference type="EC" id="2.3.1.-" evidence="2"/>
<evidence type="ECO:0000256" key="1">
    <source>
        <dbReference type="ARBA" id="ARBA00005686"/>
    </source>
</evidence>
<name>A0A3S6CG65_ECOLX</name>
<geneLocation type="plasmid" evidence="3">
    <name>pEC598</name>
</geneLocation>
<dbReference type="AlphaFoldDB" id="A0A3S6CG65"/>
<dbReference type="EMBL" id="KP119165">
    <property type="protein sequence ID" value="AKG46888.1"/>
    <property type="molecule type" value="Genomic_DNA"/>
</dbReference>
<protein>
    <recommendedName>
        <fullName evidence="2">RTX toxin-activating lysine-acyltransferase</fullName>
        <ecNumber evidence="2">2.3.1.-</ecNumber>
    </recommendedName>
</protein>
<comment type="subcellular location">
    <subcellularLocation>
        <location evidence="2">Cytoplasm</location>
    </subcellularLocation>
</comment>
<proteinExistence type="inferred from homology"/>
<comment type="function">
    <text evidence="2">Involved in fatty acylation of protoxin at internal lysine residues, thereby converting it to the active toxin.</text>
</comment>
<sequence length="169" mass="20055">MDRYDIDFEIVGKAAWLWGCSSLHKSWPISIFHNNILPAIIHKQYVLLMKNDYPVAWCSWANLSIECEVKYIMDTNSLTTDEWVSGDRKWFIDWIAPFGHTHELYQYMRKHFPYSLFRAIRVSQNSPTSKVTEFHGGKVDKIVAKKQFIQYHYELSEALRNIRGEYVDE</sequence>
<dbReference type="PRINTS" id="PR01489">
    <property type="entry name" value="RTXTOXINC"/>
</dbReference>
<dbReference type="GO" id="GO:0009404">
    <property type="term" value="P:toxin metabolic process"/>
    <property type="evidence" value="ECO:0007669"/>
    <property type="project" value="UniProtKB-UniRule"/>
</dbReference>
<keyword evidence="2" id="KW-0012">Acyltransferase</keyword>
<dbReference type="GO" id="GO:0005737">
    <property type="term" value="C:cytoplasm"/>
    <property type="evidence" value="ECO:0007669"/>
    <property type="project" value="UniProtKB-SubCell"/>
</dbReference>
<dbReference type="Pfam" id="PF02794">
    <property type="entry name" value="HlyC"/>
    <property type="match status" value="1"/>
</dbReference>
<organism evidence="3">
    <name type="scientific">Escherichia coli</name>
    <dbReference type="NCBI Taxonomy" id="562"/>
    <lineage>
        <taxon>Bacteria</taxon>
        <taxon>Pseudomonadati</taxon>
        <taxon>Pseudomonadota</taxon>
        <taxon>Gammaproteobacteria</taxon>
        <taxon>Enterobacterales</taxon>
        <taxon>Enterobacteriaceae</taxon>
        <taxon>Escherichia</taxon>
    </lineage>
</organism>
<keyword evidence="2" id="KW-0204">Cytolysis</keyword>